<feature type="domain" description="DUF7719" evidence="2">
    <location>
        <begin position="102"/>
        <end position="168"/>
    </location>
</feature>
<evidence type="ECO:0000313" key="3">
    <source>
        <dbReference type="EMBL" id="EIM21139.1"/>
    </source>
</evidence>
<dbReference type="AlphaFoldDB" id="I4YAZ7"/>
<keyword evidence="1" id="KW-0472">Membrane</keyword>
<dbReference type="Pfam" id="PF24841">
    <property type="entry name" value="DUF7719"/>
    <property type="match status" value="1"/>
</dbReference>
<evidence type="ECO:0000313" key="4">
    <source>
        <dbReference type="Proteomes" id="UP000005242"/>
    </source>
</evidence>
<keyword evidence="1" id="KW-0812">Transmembrane</keyword>
<organism evidence="3 4">
    <name type="scientific">Wallemia mellicola (strain ATCC MYA-4683 / CBS 633.66)</name>
    <name type="common">Wallemia sebi (CBS 633.66)</name>
    <dbReference type="NCBI Taxonomy" id="671144"/>
    <lineage>
        <taxon>Eukaryota</taxon>
        <taxon>Fungi</taxon>
        <taxon>Dikarya</taxon>
        <taxon>Basidiomycota</taxon>
        <taxon>Wallemiomycotina</taxon>
        <taxon>Wallemiomycetes</taxon>
        <taxon>Wallemiales</taxon>
        <taxon>Wallemiaceae</taxon>
        <taxon>Wallemia</taxon>
    </lineage>
</organism>
<keyword evidence="4" id="KW-1185">Reference proteome</keyword>
<feature type="transmembrane region" description="Helical" evidence="1">
    <location>
        <begin position="100"/>
        <end position="118"/>
    </location>
</feature>
<dbReference type="EMBL" id="JH668234">
    <property type="protein sequence ID" value="EIM21139.1"/>
    <property type="molecule type" value="Genomic_DNA"/>
</dbReference>
<dbReference type="PANTHER" id="PTHR37846:SF1">
    <property type="entry name" value="DEACETYLASE-LIKE PROTEIN"/>
    <property type="match status" value="1"/>
</dbReference>
<evidence type="ECO:0000259" key="2">
    <source>
        <dbReference type="Pfam" id="PF24841"/>
    </source>
</evidence>
<feature type="transmembrane region" description="Helical" evidence="1">
    <location>
        <begin position="139"/>
        <end position="163"/>
    </location>
</feature>
<dbReference type="PANTHER" id="PTHR37846">
    <property type="entry name" value="YALI0B21296P"/>
    <property type="match status" value="1"/>
</dbReference>
<dbReference type="GeneID" id="18474045"/>
<dbReference type="OMA" id="WRLMQES"/>
<dbReference type="Proteomes" id="UP000005242">
    <property type="component" value="Unassembled WGS sequence"/>
</dbReference>
<accession>I4YAZ7</accession>
<proteinExistence type="predicted"/>
<dbReference type="RefSeq" id="XP_006958813.1">
    <property type="nucleotide sequence ID" value="XM_006958751.1"/>
</dbReference>
<dbReference type="HOGENOM" id="CLU_074873_0_1_1"/>
<dbReference type="InterPro" id="IPR056136">
    <property type="entry name" value="DUF7719"/>
</dbReference>
<gene>
    <name evidence="3" type="ORF">WALSEDRAFT_60594</name>
</gene>
<dbReference type="KEGG" id="wse:WALSEDRAFT_60594"/>
<name>I4YAZ7_WALMC</name>
<evidence type="ECO:0000256" key="1">
    <source>
        <dbReference type="SAM" id="Phobius"/>
    </source>
</evidence>
<feature type="transmembrane region" description="Helical" evidence="1">
    <location>
        <begin position="41"/>
        <end position="64"/>
    </location>
</feature>
<protein>
    <recommendedName>
        <fullName evidence="2">DUF7719 domain-containing protein</fullName>
    </recommendedName>
</protein>
<dbReference type="OrthoDB" id="5597489at2759"/>
<reference evidence="3 4" key="1">
    <citation type="journal article" date="2012" name="Fungal Genet. Biol.">
        <title>The genome of the xerotolerant mold Wallemia sebi reveals adaptations to osmotic stress and suggests cryptic sexual reproduction.</title>
        <authorList>
            <person name="Padamsee M."/>
            <person name="Kumar T.K.A."/>
            <person name="Riley R."/>
            <person name="Binder M."/>
            <person name="Boyd A."/>
            <person name="Calvo A.M."/>
            <person name="Furukawa K."/>
            <person name="Hesse C."/>
            <person name="Hohmann S."/>
            <person name="James T.Y."/>
            <person name="LaButti K."/>
            <person name="Lapidus A."/>
            <person name="Lindquist E."/>
            <person name="Lucas S."/>
            <person name="Miller K."/>
            <person name="Shantappa S."/>
            <person name="Grigoriev I.V."/>
            <person name="Hibbett D.S."/>
            <person name="McLaughlin D.J."/>
            <person name="Spatafora J.W."/>
            <person name="Aime M.C."/>
        </authorList>
    </citation>
    <scope>NUCLEOTIDE SEQUENCE [LARGE SCALE GENOMIC DNA]</scope>
    <source>
        <strain evidence="4">ATCC MYA-4683 / CBS 633.66</strain>
    </source>
</reference>
<sequence length="172" mass="19776">MAKIEEISDDKIENIDEIIQKSNIKDKLDSHPDDDLEIGEVFAAILYIIPFSFLYLLMDLLVSAQYNQWPSFKEEAIQMAKAIPLISLIIFYSNRYANKFWMQIIYLLSSIALGISLIKLINDAPSYQIIKRAPSIGMLWVYTVVQAKLSYAVISCIIIAVWVKQSDEKIMY</sequence>
<dbReference type="InParanoid" id="I4YAZ7"/>
<dbReference type="eggNOG" id="ENOG502S6U5">
    <property type="taxonomic scope" value="Eukaryota"/>
</dbReference>
<dbReference type="STRING" id="671144.I4YAZ7"/>
<keyword evidence="1" id="KW-1133">Transmembrane helix</keyword>